<dbReference type="SMART" id="SM00388">
    <property type="entry name" value="HisKA"/>
    <property type="match status" value="1"/>
</dbReference>
<keyword evidence="13 17" id="KW-0472">Membrane</keyword>
<dbReference type="SMART" id="SM00086">
    <property type="entry name" value="PAC"/>
    <property type="match status" value="2"/>
</dbReference>
<feature type="transmembrane region" description="Helical" evidence="17">
    <location>
        <begin position="190"/>
        <end position="211"/>
    </location>
</feature>
<dbReference type="Gene3D" id="3.30.565.10">
    <property type="entry name" value="Histidine kinase-like ATPase, C-terminal domain"/>
    <property type="match status" value="1"/>
</dbReference>
<evidence type="ECO:0000256" key="8">
    <source>
        <dbReference type="ARBA" id="ARBA00022741"/>
    </source>
</evidence>
<dbReference type="InterPro" id="IPR008207">
    <property type="entry name" value="Sig_transdc_His_kin_Hpt_dom"/>
</dbReference>
<feature type="transmembrane region" description="Helical" evidence="17">
    <location>
        <begin position="231"/>
        <end position="254"/>
    </location>
</feature>
<dbReference type="GO" id="GO:0005886">
    <property type="term" value="C:plasma membrane"/>
    <property type="evidence" value="ECO:0007669"/>
    <property type="project" value="UniProtKB-SubCell"/>
</dbReference>
<evidence type="ECO:0000259" key="20">
    <source>
        <dbReference type="PROSITE" id="PS50112"/>
    </source>
</evidence>
<dbReference type="Gene3D" id="1.20.120.160">
    <property type="entry name" value="HPT domain"/>
    <property type="match status" value="1"/>
</dbReference>
<dbReference type="InterPro" id="IPR004358">
    <property type="entry name" value="Sig_transdc_His_kin-like_C"/>
</dbReference>
<evidence type="ECO:0000256" key="7">
    <source>
        <dbReference type="ARBA" id="ARBA00022729"/>
    </source>
</evidence>
<dbReference type="Pfam" id="PF02518">
    <property type="entry name" value="HATPase_c"/>
    <property type="match status" value="1"/>
</dbReference>
<evidence type="ECO:0000256" key="15">
    <source>
        <dbReference type="ARBA" id="ARBA00070152"/>
    </source>
</evidence>
<dbReference type="InterPro" id="IPR000700">
    <property type="entry name" value="PAS-assoc_C"/>
</dbReference>
<dbReference type="InterPro" id="IPR000014">
    <property type="entry name" value="PAS"/>
</dbReference>
<evidence type="ECO:0000256" key="17">
    <source>
        <dbReference type="PROSITE-ProRule" id="PRU00244"/>
    </source>
</evidence>
<dbReference type="Gene3D" id="3.30.450.20">
    <property type="entry name" value="PAS domain"/>
    <property type="match status" value="2"/>
</dbReference>
<evidence type="ECO:0000256" key="10">
    <source>
        <dbReference type="ARBA" id="ARBA00022989"/>
    </source>
</evidence>
<dbReference type="Pfam" id="PF00989">
    <property type="entry name" value="PAS"/>
    <property type="match status" value="1"/>
</dbReference>
<evidence type="ECO:0000256" key="13">
    <source>
        <dbReference type="ARBA" id="ARBA00023136"/>
    </source>
</evidence>
<dbReference type="PANTHER" id="PTHR45339">
    <property type="entry name" value="HYBRID SIGNAL TRANSDUCTION HISTIDINE KINASE J"/>
    <property type="match status" value="1"/>
</dbReference>
<evidence type="ECO:0000256" key="12">
    <source>
        <dbReference type="ARBA" id="ARBA00023026"/>
    </source>
</evidence>
<evidence type="ECO:0000256" key="2">
    <source>
        <dbReference type="ARBA" id="ARBA00004651"/>
    </source>
</evidence>
<dbReference type="CDD" id="cd17546">
    <property type="entry name" value="REC_hyHK_CKI1_RcsC-like"/>
    <property type="match status" value="1"/>
</dbReference>
<dbReference type="InterPro" id="IPR005467">
    <property type="entry name" value="His_kinase_dom"/>
</dbReference>
<dbReference type="InterPro" id="IPR001610">
    <property type="entry name" value="PAC"/>
</dbReference>
<dbReference type="AlphaFoldDB" id="A0A5C0B2I7"/>
<comment type="catalytic activity">
    <reaction evidence="1">
        <text>ATP + protein L-histidine = ADP + protein N-phospho-L-histidine.</text>
        <dbReference type="EC" id="2.7.13.3"/>
    </reaction>
</comment>
<dbReference type="Pfam" id="PF00512">
    <property type="entry name" value="HisKA"/>
    <property type="match status" value="1"/>
</dbReference>
<dbReference type="InterPro" id="IPR013767">
    <property type="entry name" value="PAS_fold"/>
</dbReference>
<evidence type="ECO:0000313" key="23">
    <source>
        <dbReference type="EMBL" id="QEI08978.1"/>
    </source>
</evidence>
<evidence type="ECO:0000259" key="19">
    <source>
        <dbReference type="PROSITE" id="PS50110"/>
    </source>
</evidence>
<keyword evidence="4" id="KW-1003">Cell membrane</keyword>
<dbReference type="Pfam" id="PF01627">
    <property type="entry name" value="Hpt"/>
    <property type="match status" value="1"/>
</dbReference>
<keyword evidence="6 17" id="KW-0812">Transmembrane</keyword>
<dbReference type="InterPro" id="IPR003661">
    <property type="entry name" value="HisK_dim/P_dom"/>
</dbReference>
<feature type="transmembrane region" description="Helical" evidence="17">
    <location>
        <begin position="59"/>
        <end position="83"/>
    </location>
</feature>
<dbReference type="InterPro" id="IPR035965">
    <property type="entry name" value="PAS-like_dom_sf"/>
</dbReference>
<reference evidence="23 24" key="1">
    <citation type="submission" date="2019-08" db="EMBL/GenBank/DDBJ databases">
        <title>Amphibian skin-associated Pigmentiphaga: genome sequence and occurrence across geography and hosts.</title>
        <authorList>
            <person name="Bletz M.C."/>
            <person name="Bunk B."/>
            <person name="Sproeer C."/>
            <person name="Biwer P."/>
            <person name="Reiter S."/>
            <person name="Rabemananjara F.C.E."/>
            <person name="Schulz S."/>
            <person name="Overmann J."/>
            <person name="Vences M."/>
        </authorList>
    </citation>
    <scope>NUCLEOTIDE SEQUENCE [LARGE SCALE GENOMIC DNA]</scope>
    <source>
        <strain evidence="23 24">Mada1488</strain>
    </source>
</reference>
<dbReference type="InterPro" id="IPR003594">
    <property type="entry name" value="HATPase_dom"/>
</dbReference>
<organism evidence="23 24">
    <name type="scientific">Pigmentiphaga aceris</name>
    <dbReference type="NCBI Taxonomy" id="1940612"/>
    <lineage>
        <taxon>Bacteria</taxon>
        <taxon>Pseudomonadati</taxon>
        <taxon>Pseudomonadota</taxon>
        <taxon>Betaproteobacteria</taxon>
        <taxon>Burkholderiales</taxon>
        <taxon>Alcaligenaceae</taxon>
        <taxon>Pigmentiphaga</taxon>
    </lineage>
</organism>
<dbReference type="InterPro" id="IPR001789">
    <property type="entry name" value="Sig_transdc_resp-reg_receiver"/>
</dbReference>
<evidence type="ECO:0000256" key="16">
    <source>
        <dbReference type="PROSITE-ProRule" id="PRU00169"/>
    </source>
</evidence>
<feature type="domain" description="PAC" evidence="21">
    <location>
        <begin position="472"/>
        <end position="524"/>
    </location>
</feature>
<dbReference type="InterPro" id="IPR036641">
    <property type="entry name" value="HPT_dom_sf"/>
</dbReference>
<feature type="domain" description="Response regulatory" evidence="19">
    <location>
        <begin position="777"/>
        <end position="896"/>
    </location>
</feature>
<feature type="domain" description="MHYT" evidence="22">
    <location>
        <begin position="22"/>
        <end position="215"/>
    </location>
</feature>
<evidence type="ECO:0000256" key="5">
    <source>
        <dbReference type="ARBA" id="ARBA00022553"/>
    </source>
</evidence>
<dbReference type="SUPFAM" id="SSF47226">
    <property type="entry name" value="Histidine-containing phosphotransfer domain, HPT domain"/>
    <property type="match status" value="1"/>
</dbReference>
<evidence type="ECO:0000259" key="21">
    <source>
        <dbReference type="PROSITE" id="PS50113"/>
    </source>
</evidence>
<feature type="transmembrane region" description="Helical" evidence="17">
    <location>
        <begin position="25"/>
        <end position="47"/>
    </location>
</feature>
<name>A0A5C0B2I7_9BURK</name>
<dbReference type="EMBL" id="CP043046">
    <property type="protein sequence ID" value="QEI08978.1"/>
    <property type="molecule type" value="Genomic_DNA"/>
</dbReference>
<evidence type="ECO:0000256" key="6">
    <source>
        <dbReference type="ARBA" id="ARBA00022692"/>
    </source>
</evidence>
<dbReference type="Gene3D" id="1.10.287.130">
    <property type="match status" value="1"/>
</dbReference>
<evidence type="ECO:0000256" key="9">
    <source>
        <dbReference type="ARBA" id="ARBA00022840"/>
    </source>
</evidence>
<keyword evidence="12" id="KW-0843">Virulence</keyword>
<keyword evidence="5 16" id="KW-0597">Phosphoprotein</keyword>
<dbReference type="PROSITE" id="PS50113">
    <property type="entry name" value="PAC"/>
    <property type="match status" value="2"/>
</dbReference>
<dbReference type="SUPFAM" id="SSF47384">
    <property type="entry name" value="Homodimeric domain of signal transducing histidine kinase"/>
    <property type="match status" value="1"/>
</dbReference>
<comment type="function">
    <text evidence="14">Member of the two-component regulatory system BvgS/BvgA. Phosphorylates BvgA via a four-step phosphorelay in response to environmental signals.</text>
</comment>
<dbReference type="SUPFAM" id="SSF55874">
    <property type="entry name" value="ATPase domain of HSP90 chaperone/DNA topoisomerase II/histidine kinase"/>
    <property type="match status" value="1"/>
</dbReference>
<dbReference type="PANTHER" id="PTHR45339:SF1">
    <property type="entry name" value="HYBRID SIGNAL TRANSDUCTION HISTIDINE KINASE J"/>
    <property type="match status" value="1"/>
</dbReference>
<keyword evidence="10 17" id="KW-1133">Transmembrane helix</keyword>
<dbReference type="Pfam" id="PF00072">
    <property type="entry name" value="Response_reg"/>
    <property type="match status" value="1"/>
</dbReference>
<dbReference type="PROSITE" id="PS50109">
    <property type="entry name" value="HIS_KIN"/>
    <property type="match status" value="1"/>
</dbReference>
<dbReference type="SMART" id="SM00448">
    <property type="entry name" value="REC"/>
    <property type="match status" value="1"/>
</dbReference>
<evidence type="ECO:0000259" key="22">
    <source>
        <dbReference type="PROSITE" id="PS50924"/>
    </source>
</evidence>
<dbReference type="InterPro" id="IPR005330">
    <property type="entry name" value="MHYT_dom"/>
</dbReference>
<keyword evidence="24" id="KW-1185">Reference proteome</keyword>
<dbReference type="SUPFAM" id="SSF55785">
    <property type="entry name" value="PYP-like sensor domain (PAS domain)"/>
    <property type="match status" value="2"/>
</dbReference>
<evidence type="ECO:0000256" key="14">
    <source>
        <dbReference type="ARBA" id="ARBA00058004"/>
    </source>
</evidence>
<keyword evidence="8" id="KW-0547">Nucleotide-binding</keyword>
<evidence type="ECO:0000256" key="4">
    <source>
        <dbReference type="ARBA" id="ARBA00022475"/>
    </source>
</evidence>
<evidence type="ECO:0000259" key="18">
    <source>
        <dbReference type="PROSITE" id="PS50109"/>
    </source>
</evidence>
<proteinExistence type="predicted"/>
<sequence length="1114" mass="121368">MPSFDSLFVGTHDTTPFMPSSHDPWLVALSIFLAIFASTMALQVAGVARETANYFYKQVALASGSMALGCGVWAMHFVGMLAFELCTPVSYDYSQTLLSMLPSLGASWVTLWILSRPSITTSQLVIGGVLVGGGIAAMHYSGMAAMRMAPSLRYDVVWFLISAAVAVSLAILALWIRFGLARTNNNWHGVIAGGVVMGFAIAGMHYTGMMAARFVGTPVTDGTMASSSATFISLAVALISVALTILVLAVNTLLRYRQLLAQMRASESRLRAIVDTAADGLVTMDSRGNIVSINPSAEALFGWRGDELVGRNGEILLHGEYGASYNDLLRQYLAGGSSQVLGMGREVVGRRKDGSLVPIRLAIGEVKIRNQQSLFVAFITDISERKGMEKTLRDREQQYRSLILNIPGAVYRCLPESPWQTLFMSEQVETLTGWRAEEFMDGQVSQAALIHPDDIERVTQEVRAAFSQGLSFVVEYRLMHRDGNIRWIWGSGTAVTDADGKLEWVDGMMLDISERRVMEEDLRDAKTRAEEAAAAKGAFLANMSHEIRTPMNAIIGFTELLLGGHLEVQQRRHLGTVRHSARSLLGLLNDILDTAKLEKGAFELDVIDFSLLELCRQITASLRLSAESKGLQLALDYHPALSPFFKGDPLRIQQIITNLLGNAIKFTDRGWVRLEVLSSHGQVNIRVSDTGVGIAADRLDRIFAPFAQADASMSRRFGGTGLGTTIARQLTELMGGQIQVESQVGVGSVFQVLLPLEAGKPVIERPVMTQQPLPTLRILVADDVPQNLELLSLALSKAGHRVTTARDGAEAVTLFLADSFDVVLMDVQMPGTDGLEATRQIRRAEMQRGVPATPIIALTASVMEEDRRAAREAGMDGFTPKPVELPRLLNEIAQVVGVVFERHAENPLTRPAEQPNLAIDWTRGLELWGDSHAFEQTLRRFCDEYGDVSALFTPMLDRSEFTEGSMRVHRLRGAAANLMLPRVAAVALVLEQAFRSRDEVGVRTAIDGLTTEIAAVRAASALHHHDTPIATGGIDRPGLVRHCMEALNALRHGELVESALQAIELGLEGLGRTETLARLHASLAGFDLVDATLIIEALLKELEPETAEDGYASA</sequence>
<dbReference type="InterPro" id="IPR011006">
    <property type="entry name" value="CheY-like_superfamily"/>
</dbReference>
<dbReference type="GO" id="GO:0006355">
    <property type="term" value="P:regulation of DNA-templated transcription"/>
    <property type="evidence" value="ECO:0007669"/>
    <property type="project" value="InterPro"/>
</dbReference>
<dbReference type="PRINTS" id="PR00344">
    <property type="entry name" value="BCTRLSENSOR"/>
</dbReference>
<feature type="transmembrane region" description="Helical" evidence="17">
    <location>
        <begin position="126"/>
        <end position="145"/>
    </location>
</feature>
<gene>
    <name evidence="23" type="ORF">FXN63_26360</name>
</gene>
<feature type="domain" description="PAS" evidence="20">
    <location>
        <begin position="266"/>
        <end position="336"/>
    </location>
</feature>
<comment type="subcellular location">
    <subcellularLocation>
        <location evidence="2">Cell membrane</location>
        <topology evidence="2">Multi-pass membrane protein</topology>
    </subcellularLocation>
</comment>
<evidence type="ECO:0000256" key="1">
    <source>
        <dbReference type="ARBA" id="ARBA00000085"/>
    </source>
</evidence>
<evidence type="ECO:0000256" key="11">
    <source>
        <dbReference type="ARBA" id="ARBA00023012"/>
    </source>
</evidence>
<dbReference type="PROSITE" id="PS50112">
    <property type="entry name" value="PAS"/>
    <property type="match status" value="2"/>
</dbReference>
<dbReference type="CDD" id="cd16922">
    <property type="entry name" value="HATPase_EvgS-ArcB-TorS-like"/>
    <property type="match status" value="1"/>
</dbReference>
<keyword evidence="11" id="KW-0902">Two-component regulatory system</keyword>
<dbReference type="GO" id="GO:0000155">
    <property type="term" value="F:phosphorelay sensor kinase activity"/>
    <property type="evidence" value="ECO:0007669"/>
    <property type="project" value="InterPro"/>
</dbReference>
<dbReference type="InterPro" id="IPR036890">
    <property type="entry name" value="HATPase_C_sf"/>
</dbReference>
<dbReference type="EC" id="2.7.13.3" evidence="3"/>
<dbReference type="InterPro" id="IPR036097">
    <property type="entry name" value="HisK_dim/P_sf"/>
</dbReference>
<dbReference type="PROSITE" id="PS50110">
    <property type="entry name" value="RESPONSE_REGULATORY"/>
    <property type="match status" value="1"/>
</dbReference>
<feature type="domain" description="Histidine kinase" evidence="18">
    <location>
        <begin position="542"/>
        <end position="758"/>
    </location>
</feature>
<dbReference type="FunFam" id="3.30.565.10:FF:000010">
    <property type="entry name" value="Sensor histidine kinase RcsC"/>
    <property type="match status" value="1"/>
</dbReference>
<evidence type="ECO:0000313" key="24">
    <source>
        <dbReference type="Proteomes" id="UP000325161"/>
    </source>
</evidence>
<feature type="domain" description="PAS" evidence="20">
    <location>
        <begin position="395"/>
        <end position="469"/>
    </location>
</feature>
<dbReference type="CDD" id="cd00130">
    <property type="entry name" value="PAS"/>
    <property type="match status" value="2"/>
</dbReference>
<dbReference type="Pfam" id="PF08447">
    <property type="entry name" value="PAS_3"/>
    <property type="match status" value="1"/>
</dbReference>
<evidence type="ECO:0000256" key="3">
    <source>
        <dbReference type="ARBA" id="ARBA00012438"/>
    </source>
</evidence>
<dbReference type="Gene3D" id="3.40.50.2300">
    <property type="match status" value="1"/>
</dbReference>
<keyword evidence="7" id="KW-0732">Signal</keyword>
<keyword evidence="9" id="KW-0067">ATP-binding</keyword>
<dbReference type="GO" id="GO:0005524">
    <property type="term" value="F:ATP binding"/>
    <property type="evidence" value="ECO:0007669"/>
    <property type="project" value="UniProtKB-KW"/>
</dbReference>
<feature type="modified residue" description="4-aspartylphosphate" evidence="16">
    <location>
        <position position="826"/>
    </location>
</feature>
<dbReference type="Pfam" id="PF03707">
    <property type="entry name" value="MHYT"/>
    <property type="match status" value="4"/>
</dbReference>
<dbReference type="KEGG" id="pacr:FXN63_26360"/>
<dbReference type="SMART" id="SM00387">
    <property type="entry name" value="HATPase_c"/>
    <property type="match status" value="1"/>
</dbReference>
<dbReference type="RefSeq" id="WP_148818647.1">
    <property type="nucleotide sequence ID" value="NZ_CP043046.1"/>
</dbReference>
<dbReference type="SUPFAM" id="SSF52172">
    <property type="entry name" value="CheY-like"/>
    <property type="match status" value="1"/>
</dbReference>
<protein>
    <recommendedName>
        <fullName evidence="15">Virulence sensor protein BvgS</fullName>
        <ecNumber evidence="3">2.7.13.3</ecNumber>
    </recommendedName>
</protein>
<dbReference type="SMART" id="SM00091">
    <property type="entry name" value="PAS"/>
    <property type="match status" value="2"/>
</dbReference>
<dbReference type="CDD" id="cd00082">
    <property type="entry name" value="HisKA"/>
    <property type="match status" value="1"/>
</dbReference>
<dbReference type="NCBIfam" id="TIGR00229">
    <property type="entry name" value="sensory_box"/>
    <property type="match status" value="2"/>
</dbReference>
<feature type="transmembrane region" description="Helical" evidence="17">
    <location>
        <begin position="157"/>
        <end position="178"/>
    </location>
</feature>
<dbReference type="PROSITE" id="PS50924">
    <property type="entry name" value="MHYT"/>
    <property type="match status" value="1"/>
</dbReference>
<feature type="domain" description="PAC" evidence="21">
    <location>
        <begin position="343"/>
        <end position="394"/>
    </location>
</feature>
<dbReference type="OrthoDB" id="8670869at2"/>
<feature type="transmembrane region" description="Helical" evidence="17">
    <location>
        <begin position="95"/>
        <end position="114"/>
    </location>
</feature>
<dbReference type="InterPro" id="IPR013655">
    <property type="entry name" value="PAS_fold_3"/>
</dbReference>
<dbReference type="Proteomes" id="UP000325161">
    <property type="component" value="Chromosome"/>
</dbReference>
<accession>A0A5C0B2I7</accession>